<feature type="transmembrane region" description="Helical" evidence="9">
    <location>
        <begin position="6"/>
        <end position="22"/>
    </location>
</feature>
<dbReference type="Gene3D" id="1.20.5.3310">
    <property type="match status" value="1"/>
</dbReference>
<name>A0A3S4V8B5_HAEPA</name>
<dbReference type="GO" id="GO:0043953">
    <property type="term" value="P:protein transport by the Tat complex"/>
    <property type="evidence" value="ECO:0007669"/>
    <property type="project" value="UniProtKB-UniRule"/>
</dbReference>
<evidence type="ECO:0000256" key="5">
    <source>
        <dbReference type="ARBA" id="ARBA00022927"/>
    </source>
</evidence>
<dbReference type="Proteomes" id="UP000268879">
    <property type="component" value="Chromosome"/>
</dbReference>
<feature type="region of interest" description="Disordered" evidence="10">
    <location>
        <begin position="43"/>
        <end position="79"/>
    </location>
</feature>
<keyword evidence="4 9" id="KW-0812">Transmembrane</keyword>
<gene>
    <name evidence="9 11" type="primary">tatA</name>
    <name evidence="11" type="ORF">NCTC10665_00172</name>
</gene>
<evidence type="ECO:0000256" key="10">
    <source>
        <dbReference type="SAM" id="MobiDB-lite"/>
    </source>
</evidence>
<comment type="similarity">
    <text evidence="9">Belongs to the TatA/E family.</text>
</comment>
<evidence type="ECO:0000256" key="2">
    <source>
        <dbReference type="ARBA" id="ARBA00022448"/>
    </source>
</evidence>
<reference evidence="11 12" key="1">
    <citation type="submission" date="2018-12" db="EMBL/GenBank/DDBJ databases">
        <authorList>
            <consortium name="Pathogen Informatics"/>
        </authorList>
    </citation>
    <scope>NUCLEOTIDE SEQUENCE [LARGE SCALE GENOMIC DNA]</scope>
    <source>
        <strain evidence="11 12">NCTC10665</strain>
    </source>
</reference>
<dbReference type="Pfam" id="PF02416">
    <property type="entry name" value="TatA_B_E"/>
    <property type="match status" value="1"/>
</dbReference>
<proteinExistence type="inferred from homology"/>
<keyword evidence="7 9" id="KW-0811">Translocation</keyword>
<keyword evidence="8 9" id="KW-0472">Membrane</keyword>
<dbReference type="PANTHER" id="PTHR42982">
    <property type="entry name" value="SEC-INDEPENDENT PROTEIN TRANSLOCASE PROTEIN TATA"/>
    <property type="match status" value="1"/>
</dbReference>
<dbReference type="GO" id="GO:0008320">
    <property type="term" value="F:protein transmembrane transporter activity"/>
    <property type="evidence" value="ECO:0007669"/>
    <property type="project" value="UniProtKB-UniRule"/>
</dbReference>
<evidence type="ECO:0000256" key="1">
    <source>
        <dbReference type="ARBA" id="ARBA00004162"/>
    </source>
</evidence>
<dbReference type="HAMAP" id="MF_00236">
    <property type="entry name" value="TatA_E"/>
    <property type="match status" value="1"/>
</dbReference>
<comment type="subunit">
    <text evidence="9">The Tat system comprises two distinct complexes: a TatABC complex, containing multiple copies of TatA, TatB and TatC subunits, and a separate TatA complex, containing only TatA subunits. Substrates initially bind to the TatABC complex, which probably triggers association of the separate TatA complex to form the active translocon.</text>
</comment>
<dbReference type="AlphaFoldDB" id="A0A3S4V8B5"/>
<keyword evidence="6 9" id="KW-1133">Transmembrane helix</keyword>
<evidence type="ECO:0000256" key="9">
    <source>
        <dbReference type="HAMAP-Rule" id="MF_00236"/>
    </source>
</evidence>
<evidence type="ECO:0000256" key="8">
    <source>
        <dbReference type="ARBA" id="ARBA00023136"/>
    </source>
</evidence>
<comment type="subcellular location">
    <subcellularLocation>
        <location evidence="1 9">Cell membrane</location>
        <topology evidence="1 9">Single-pass membrane protein</topology>
    </subcellularLocation>
</comment>
<evidence type="ECO:0000313" key="11">
    <source>
        <dbReference type="EMBL" id="VEI29279.1"/>
    </source>
</evidence>
<accession>A0A3S4V8B5</accession>
<evidence type="ECO:0000256" key="4">
    <source>
        <dbReference type="ARBA" id="ARBA00022692"/>
    </source>
</evidence>
<dbReference type="GO" id="GO:0033281">
    <property type="term" value="C:TAT protein transport complex"/>
    <property type="evidence" value="ECO:0007669"/>
    <property type="project" value="UniProtKB-UniRule"/>
</dbReference>
<evidence type="ECO:0000256" key="3">
    <source>
        <dbReference type="ARBA" id="ARBA00022475"/>
    </source>
</evidence>
<comment type="function">
    <text evidence="9">Part of the twin-arginine translocation (Tat) system that transports large folded proteins containing a characteristic twin-arginine motif in their signal peptide across membranes. TatA could form the protein-conducting channel of the Tat system.</text>
</comment>
<feature type="compositionally biased region" description="Basic and acidic residues" evidence="10">
    <location>
        <begin position="43"/>
        <end position="53"/>
    </location>
</feature>
<keyword evidence="5 9" id="KW-0653">Protein transport</keyword>
<evidence type="ECO:0000256" key="6">
    <source>
        <dbReference type="ARBA" id="ARBA00022989"/>
    </source>
</evidence>
<dbReference type="InterPro" id="IPR003369">
    <property type="entry name" value="TatA/B/E"/>
</dbReference>
<evidence type="ECO:0000313" key="12">
    <source>
        <dbReference type="Proteomes" id="UP000268879"/>
    </source>
</evidence>
<keyword evidence="3 9" id="KW-1003">Cell membrane</keyword>
<dbReference type="PANTHER" id="PTHR42982:SF1">
    <property type="entry name" value="SEC-INDEPENDENT PROTEIN TRANSLOCASE PROTEIN TATA"/>
    <property type="match status" value="1"/>
</dbReference>
<dbReference type="InterPro" id="IPR006312">
    <property type="entry name" value="TatA/E"/>
</dbReference>
<keyword evidence="2 9" id="KW-0813">Transport</keyword>
<organism evidence="11 12">
    <name type="scientific">Haemophilus parainfluenzae</name>
    <dbReference type="NCBI Taxonomy" id="729"/>
    <lineage>
        <taxon>Bacteria</taxon>
        <taxon>Pseudomonadati</taxon>
        <taxon>Pseudomonadota</taxon>
        <taxon>Gammaproteobacteria</taxon>
        <taxon>Pasteurellales</taxon>
        <taxon>Pasteurellaceae</taxon>
        <taxon>Haemophilus</taxon>
    </lineage>
</organism>
<feature type="compositionally biased region" description="Basic and acidic residues" evidence="10">
    <location>
        <begin position="65"/>
        <end position="79"/>
    </location>
</feature>
<dbReference type="EMBL" id="LR134481">
    <property type="protein sequence ID" value="VEI29279.1"/>
    <property type="molecule type" value="Genomic_DNA"/>
</dbReference>
<dbReference type="NCBIfam" id="TIGR01411">
    <property type="entry name" value="tatAE"/>
    <property type="match status" value="1"/>
</dbReference>
<evidence type="ECO:0000256" key="7">
    <source>
        <dbReference type="ARBA" id="ARBA00023010"/>
    </source>
</evidence>
<protein>
    <recommendedName>
        <fullName evidence="9">Sec-independent protein translocase protein TatA</fullName>
    </recommendedName>
</protein>
<dbReference type="RefSeq" id="WP_126469582.1">
    <property type="nucleotide sequence ID" value="NZ_LR134481.1"/>
</dbReference>
<sequence length="79" mass="8587">MFGLSPAQMIILLIVILLVFGTKKLRNAGSDLGAAVKGFKKAMSDDEPKKDADFTQIKNGTATTEKTEKTETVKEKEQA</sequence>